<proteinExistence type="inferred from homology"/>
<comment type="similarity">
    <text evidence="1">Belongs to the zinc-containing alcohol dehydrogenase family. Quinone oxidoreductase subfamily.</text>
</comment>
<dbReference type="SMART" id="SM00829">
    <property type="entry name" value="PKS_ER"/>
    <property type="match status" value="1"/>
</dbReference>
<reference evidence="3 4" key="1">
    <citation type="journal article" date="2020" name="Microb. Ecol.">
        <title>Ecogenomics of the Marine Benthic Filamentous Cyanobacterium Adonisia.</title>
        <authorList>
            <person name="Walter J.M."/>
            <person name="Coutinho F.H."/>
            <person name="Leomil L."/>
            <person name="Hargreaves P.I."/>
            <person name="Campeao M.E."/>
            <person name="Vieira V.V."/>
            <person name="Silva B.S."/>
            <person name="Fistarol G.O."/>
            <person name="Salomon P.S."/>
            <person name="Sawabe T."/>
            <person name="Mino S."/>
            <person name="Hosokawa M."/>
            <person name="Miyashita H."/>
            <person name="Maruyama F."/>
            <person name="van Verk M.C."/>
            <person name="Dutilh B.E."/>
            <person name="Thompson C.C."/>
            <person name="Thompson F.L."/>
        </authorList>
    </citation>
    <scope>NUCLEOTIDE SEQUENCE [LARGE SCALE GENOMIC DNA]</scope>
    <source>
        <strain evidence="3 4">CCMR0082</strain>
    </source>
</reference>
<gene>
    <name evidence="3" type="ORF">D0962_34135</name>
</gene>
<feature type="domain" description="Enoyl reductase (ER)" evidence="2">
    <location>
        <begin position="15"/>
        <end position="336"/>
    </location>
</feature>
<dbReference type="GO" id="GO:0008270">
    <property type="term" value="F:zinc ion binding"/>
    <property type="evidence" value="ECO:0007669"/>
    <property type="project" value="InterPro"/>
</dbReference>
<dbReference type="InterPro" id="IPR036291">
    <property type="entry name" value="NAD(P)-bd_dom_sf"/>
</dbReference>
<name>A0A6M0SIA3_9CYAN</name>
<keyword evidence="1" id="KW-0560">Oxidoreductase</keyword>
<keyword evidence="1" id="KW-0479">Metal-binding</keyword>
<sequence>MMIKAFGVSQFLPTGHPDCFAECFLSDLSPGQRDLQVQVRAVSVNPIDCKMRASVQGRLITPKILGWDVAGVVTAVGERVTLFKPGDDVYYAGSIARQGCNSEYHLVDERIVGHKPRSLSFEESAALPLTTITAWESLFERLNISPEPRSSDATLLIIGGAGGVGSMAIQLAKYAGLRVIATASRDVSRQWCMQLGASRCVNHHGDLRVELERLGVSAVDYILCLNDTNHYWQVMADVIKPQGNICAVVSTKEPPDLNLLKNKSVTFAWEFMFTKALHGTDDMVSQHRLLNRVAQLVDQGIVKTTMTEHLGAMNAVNLAKAHGRLESGKMVGKLVLSGVES</sequence>
<dbReference type="NCBIfam" id="TIGR02817">
    <property type="entry name" value="adh_fam_1"/>
    <property type="match status" value="1"/>
</dbReference>
<dbReference type="PANTHER" id="PTHR43482:SF1">
    <property type="entry name" value="PROTEIN AST1-RELATED"/>
    <property type="match status" value="1"/>
</dbReference>
<dbReference type="GO" id="GO:0016491">
    <property type="term" value="F:oxidoreductase activity"/>
    <property type="evidence" value="ECO:0007669"/>
    <property type="project" value="UniProtKB-KW"/>
</dbReference>
<dbReference type="Pfam" id="PF13602">
    <property type="entry name" value="ADH_zinc_N_2"/>
    <property type="match status" value="1"/>
</dbReference>
<comment type="caution">
    <text evidence="3">The sequence shown here is derived from an EMBL/GenBank/DDBJ whole genome shotgun (WGS) entry which is preliminary data.</text>
</comment>
<dbReference type="Gene3D" id="3.90.180.10">
    <property type="entry name" value="Medium-chain alcohol dehydrogenases, catalytic domain"/>
    <property type="match status" value="1"/>
</dbReference>
<evidence type="ECO:0000313" key="4">
    <source>
        <dbReference type="Proteomes" id="UP000473574"/>
    </source>
</evidence>
<organism evidence="3 4">
    <name type="scientific">Adonisia turfae CCMR0082</name>
    <dbReference type="NCBI Taxonomy" id="2304604"/>
    <lineage>
        <taxon>Bacteria</taxon>
        <taxon>Bacillati</taxon>
        <taxon>Cyanobacteriota</taxon>
        <taxon>Adonisia</taxon>
        <taxon>Adonisia turfae</taxon>
    </lineage>
</organism>
<dbReference type="Pfam" id="PF08240">
    <property type="entry name" value="ADH_N"/>
    <property type="match status" value="1"/>
</dbReference>
<evidence type="ECO:0000259" key="2">
    <source>
        <dbReference type="SMART" id="SM00829"/>
    </source>
</evidence>
<dbReference type="PANTHER" id="PTHR43482">
    <property type="entry name" value="PROTEIN AST1-RELATED"/>
    <property type="match status" value="1"/>
</dbReference>
<dbReference type="InterPro" id="IPR052585">
    <property type="entry name" value="Lipid_raft_assoc_Zn_ADH"/>
</dbReference>
<evidence type="ECO:0000256" key="1">
    <source>
        <dbReference type="RuleBase" id="RU364000"/>
    </source>
</evidence>
<dbReference type="EMBL" id="QZCE01000002">
    <property type="protein sequence ID" value="NEZ67743.1"/>
    <property type="molecule type" value="Genomic_DNA"/>
</dbReference>
<dbReference type="InterPro" id="IPR014182">
    <property type="entry name" value="ADH_Zn_typ-1"/>
</dbReference>
<dbReference type="Proteomes" id="UP000473574">
    <property type="component" value="Unassembled WGS sequence"/>
</dbReference>
<dbReference type="Gene3D" id="3.40.50.720">
    <property type="entry name" value="NAD(P)-binding Rossmann-like Domain"/>
    <property type="match status" value="1"/>
</dbReference>
<dbReference type="SUPFAM" id="SSF51735">
    <property type="entry name" value="NAD(P)-binding Rossmann-fold domains"/>
    <property type="match status" value="1"/>
</dbReference>
<evidence type="ECO:0000313" key="3">
    <source>
        <dbReference type="EMBL" id="NEZ67743.1"/>
    </source>
</evidence>
<dbReference type="CDD" id="cd08252">
    <property type="entry name" value="AL_MDR"/>
    <property type="match status" value="1"/>
</dbReference>
<dbReference type="SUPFAM" id="SSF50129">
    <property type="entry name" value="GroES-like"/>
    <property type="match status" value="1"/>
</dbReference>
<dbReference type="InterPro" id="IPR013154">
    <property type="entry name" value="ADH-like_N"/>
</dbReference>
<dbReference type="InterPro" id="IPR020843">
    <property type="entry name" value="ER"/>
</dbReference>
<dbReference type="InterPro" id="IPR011032">
    <property type="entry name" value="GroES-like_sf"/>
</dbReference>
<protein>
    <recommendedName>
        <fullName evidence="1">Zinc-type alcohol dehydrogenase-like protein</fullName>
    </recommendedName>
</protein>
<dbReference type="AlphaFoldDB" id="A0A6M0SIA3"/>
<keyword evidence="1" id="KW-0862">Zinc</keyword>
<accession>A0A6M0SIA3</accession>